<organism evidence="1 2">
    <name type="scientific">Cronobacter condimenti 1330</name>
    <dbReference type="NCBI Taxonomy" id="1073999"/>
    <lineage>
        <taxon>Bacteria</taxon>
        <taxon>Pseudomonadati</taxon>
        <taxon>Pseudomonadota</taxon>
        <taxon>Gammaproteobacteria</taxon>
        <taxon>Enterobacterales</taxon>
        <taxon>Enterobacteriaceae</taxon>
        <taxon>Cronobacter</taxon>
    </lineage>
</organism>
<dbReference type="EMBL" id="CP012264">
    <property type="protein sequence ID" value="ALB63504.1"/>
    <property type="molecule type" value="Genomic_DNA"/>
</dbReference>
<gene>
    <name evidence="1" type="ORF">AFK62_13780</name>
</gene>
<dbReference type="Pfam" id="PF02413">
    <property type="entry name" value="Caudo_TAP"/>
    <property type="match status" value="1"/>
</dbReference>
<reference evidence="2" key="2">
    <citation type="submission" date="2015-09" db="EMBL/GenBank/DDBJ databases">
        <title>Cronobacter genome sequencing and assembly.</title>
        <authorList>
            <person name="Descombes P."/>
            <person name="Baert L."/>
            <person name="Ngom-Bru C."/>
            <person name="Barretto C."/>
        </authorList>
    </citation>
    <scope>NUCLEOTIDE SEQUENCE [LARGE SCALE GENOMIC DNA]</scope>
    <source>
        <strain evidence="2">LMG 26250</strain>
    </source>
</reference>
<proteinExistence type="predicted"/>
<dbReference type="Proteomes" id="UP000067320">
    <property type="component" value="Chromosome"/>
</dbReference>
<sequence length="146" mass="16470">MPSYYYSPKLNAFFAAALENDYRASGTWPDDVTPINNELYHSLIEGQADGRIITADEMGQPKLIEPTIDWRAQAEALRQMLLSQAHSVTSDWRVELMLGALPEADKASLSRWMEYIRKVRALDFGGVMDEQGYSSITWPSIPNLGK</sequence>
<dbReference type="RefSeq" id="WP_032984170.1">
    <property type="nucleotide sequence ID" value="NZ_CAKW01000049.1"/>
</dbReference>
<evidence type="ECO:0000313" key="2">
    <source>
        <dbReference type="Proteomes" id="UP000067320"/>
    </source>
</evidence>
<evidence type="ECO:0000313" key="1">
    <source>
        <dbReference type="EMBL" id="ALB63504.1"/>
    </source>
</evidence>
<name>A0ABM5VE90_9ENTR</name>
<reference evidence="2" key="1">
    <citation type="submission" date="2015-07" db="EMBL/GenBank/DDBJ databases">
        <authorList>
            <person name="Moine D."/>
            <person name="Kassam M."/>
        </authorList>
    </citation>
    <scope>NUCLEOTIDE SEQUENCE [LARGE SCALE GENOMIC DNA]</scope>
    <source>
        <strain evidence="2">LMG 26250</strain>
    </source>
</reference>
<protein>
    <submittedName>
        <fullName evidence="1">Phage tail protein</fullName>
    </submittedName>
</protein>
<keyword evidence="2" id="KW-1185">Reference proteome</keyword>
<accession>A0ABM5VE90</accession>
<dbReference type="InterPro" id="IPR003458">
    <property type="entry name" value="Phage_T4_Gp38_tail_assem"/>
</dbReference>
<reference evidence="1 2" key="3">
    <citation type="journal article" date="2016" name="Genome Announc.">
        <title>Fully Closed Genome Sequences of Five Type Strains of the Genus Cronobacter and One Cronobacter sakazakii Strain.</title>
        <authorList>
            <person name="Moine D."/>
            <person name="Kassam M."/>
            <person name="Baert L."/>
            <person name="Tang Y."/>
            <person name="Barretto C."/>
            <person name="Ngom Bru C."/>
            <person name="Klijn A."/>
            <person name="Descombes P."/>
        </authorList>
    </citation>
    <scope>NUCLEOTIDE SEQUENCE [LARGE SCALE GENOMIC DNA]</scope>
    <source>
        <strain evidence="1 2">LMG 26250</strain>
    </source>
</reference>